<evidence type="ECO:0000313" key="20">
    <source>
        <dbReference type="EMBL" id="RRN46039.1"/>
    </source>
</evidence>
<dbReference type="SUPFAM" id="SSF50249">
    <property type="entry name" value="Nucleic acid-binding proteins"/>
    <property type="match status" value="1"/>
</dbReference>
<dbReference type="InterPro" id="IPR027417">
    <property type="entry name" value="P-loop_NTPase"/>
</dbReference>
<evidence type="ECO:0000259" key="18">
    <source>
        <dbReference type="PROSITE" id="PS51192"/>
    </source>
</evidence>
<dbReference type="CDD" id="cd17992">
    <property type="entry name" value="DEXHc_RecG"/>
    <property type="match status" value="1"/>
</dbReference>
<keyword evidence="5" id="KW-0378">Hydrolase</keyword>
<dbReference type="Pfam" id="PF00270">
    <property type="entry name" value="DEAD"/>
    <property type="match status" value="1"/>
</dbReference>
<keyword evidence="7" id="KW-0067">ATP-binding</keyword>
<accession>A0A3R8MZI6</accession>
<dbReference type="FunFam" id="3.40.50.300:FF:000391">
    <property type="entry name" value="ATP-dependent DNA helicase RecG"/>
    <property type="match status" value="1"/>
</dbReference>
<feature type="compositionally biased region" description="Low complexity" evidence="17">
    <location>
        <begin position="224"/>
        <end position="245"/>
    </location>
</feature>
<dbReference type="EC" id="5.6.2.4" evidence="13"/>
<dbReference type="OrthoDB" id="9804325at2"/>
<evidence type="ECO:0000256" key="1">
    <source>
        <dbReference type="ARBA" id="ARBA00007504"/>
    </source>
</evidence>
<dbReference type="GO" id="GO:0016787">
    <property type="term" value="F:hydrolase activity"/>
    <property type="evidence" value="ECO:0007669"/>
    <property type="project" value="UniProtKB-KW"/>
</dbReference>
<organism evidence="20 21">
    <name type="scientific">Lautropia dentalis</name>
    <dbReference type="NCBI Taxonomy" id="2490857"/>
    <lineage>
        <taxon>Bacteria</taxon>
        <taxon>Pseudomonadati</taxon>
        <taxon>Pseudomonadota</taxon>
        <taxon>Betaproteobacteria</taxon>
        <taxon>Burkholderiales</taxon>
        <taxon>Burkholderiaceae</taxon>
        <taxon>Lautropia</taxon>
    </lineage>
</organism>
<dbReference type="SUPFAM" id="SSF52540">
    <property type="entry name" value="P-loop containing nucleoside triphosphate hydrolases"/>
    <property type="match status" value="2"/>
</dbReference>
<comment type="caution">
    <text evidence="20">The sequence shown here is derived from an EMBL/GenBank/DDBJ whole genome shotgun (WGS) entry which is preliminary data.</text>
</comment>
<evidence type="ECO:0000256" key="4">
    <source>
        <dbReference type="ARBA" id="ARBA00022763"/>
    </source>
</evidence>
<name>A0A3R8MZI6_9BURK</name>
<evidence type="ECO:0000256" key="9">
    <source>
        <dbReference type="ARBA" id="ARBA00023172"/>
    </source>
</evidence>
<dbReference type="SMART" id="SM00487">
    <property type="entry name" value="DEXDc"/>
    <property type="match status" value="1"/>
</dbReference>
<feature type="region of interest" description="Disordered" evidence="17">
    <location>
        <begin position="213"/>
        <end position="262"/>
    </location>
</feature>
<evidence type="ECO:0000256" key="13">
    <source>
        <dbReference type="ARBA" id="ARBA00034808"/>
    </source>
</evidence>
<evidence type="ECO:0000256" key="5">
    <source>
        <dbReference type="ARBA" id="ARBA00022801"/>
    </source>
</evidence>
<dbReference type="AlphaFoldDB" id="A0A3R8MZI6"/>
<evidence type="ECO:0000256" key="6">
    <source>
        <dbReference type="ARBA" id="ARBA00022806"/>
    </source>
</evidence>
<sequence length="835" mass="89298">MPKKTARGGGAGEPAGPTPKPAESTPKKGRVQGGRRSAAGLLAKLGLHGPDDLVLHLPLRYEDETRLVPMASLVHGASAQIQGTVTRAEVTRGRRMLQVWVSDGTDELQLRFLHFYPSQLVQLQPGRLIRAFGELRVSLFAREMVHPRYRVVSEDTPLPDRLTPIYPTVAGLGQGTLRREIDRALAECRWQDTLPTTLLLRLLGEDVHAMPAVPATPPAPSPAGAPLAMSRASARRGASGAPATAHAGTAVPGRGASEGGPYGVSPMVRRLLASLPSLPDALREIHHPPPGTDLQALLERETPACQRVILEELVAQQLSLKRARALRAGQRGEPLRDRGGEQKLLATLPFALTGAQERVRNEIAADLARPQPMNRLLQGDVGSGKTVIAALAAMVAVGSGRQATLMAPTEILARQHYERLQPWLEPLGVRVGWLAGSLSAGAKRQIRQAVAAGEVDVLIGTHALIEDSVVFPRLALAIVDEQHRFGVAQRLALRGERPETALPVTGDAGGQGIAVSGPGTHARNQGTTAGDQRIAAGGQGIAAGTTVGTPDAGSAQGAGQTILPHQLMMTATPIPRTLAMTFYADLDVSVIDELPPGRQPVTTKLIADGRREQVVENVGRWVADGKQAYWVCPLVEESEALDLQNAIDTQAQLAEALPQVRTGLVHGRMSASDKDAVMTAFKAGDIDLLVATTVIEVGVDVPNASLMVIEHAERFGLSQLHQLRGRVGRGTAQSLCVLLYRHPPGQIARERLATMRATQDGFEIARRDLELRGPGELLGARQSGAMLLRFADLGRDAPLVDVAHALADRLLADAPEVVDAHLDRWLRRRERYLDA</sequence>
<dbReference type="GO" id="GO:0043138">
    <property type="term" value="F:3'-5' DNA helicase activity"/>
    <property type="evidence" value="ECO:0007669"/>
    <property type="project" value="UniProtKB-EC"/>
</dbReference>
<dbReference type="InterPro" id="IPR001650">
    <property type="entry name" value="Helicase_C-like"/>
</dbReference>
<evidence type="ECO:0000256" key="8">
    <source>
        <dbReference type="ARBA" id="ARBA00023125"/>
    </source>
</evidence>
<dbReference type="GO" id="GO:0003677">
    <property type="term" value="F:DNA binding"/>
    <property type="evidence" value="ECO:0007669"/>
    <property type="project" value="UniProtKB-KW"/>
</dbReference>
<dbReference type="PANTHER" id="PTHR47964:SF1">
    <property type="entry name" value="ATP-DEPENDENT DNA HELICASE HOMOLOG RECG, CHLOROPLASTIC"/>
    <property type="match status" value="1"/>
</dbReference>
<dbReference type="CDD" id="cd04488">
    <property type="entry name" value="RecG_wedge_OBF"/>
    <property type="match status" value="1"/>
</dbReference>
<evidence type="ECO:0000256" key="17">
    <source>
        <dbReference type="SAM" id="MobiDB-lite"/>
    </source>
</evidence>
<evidence type="ECO:0000256" key="15">
    <source>
        <dbReference type="ARBA" id="ARBA00049803"/>
    </source>
</evidence>
<feature type="region of interest" description="Disordered" evidence="17">
    <location>
        <begin position="1"/>
        <end position="35"/>
    </location>
</feature>
<keyword evidence="10" id="KW-0234">DNA repair</keyword>
<keyword evidence="8" id="KW-0238">DNA-binding</keyword>
<dbReference type="InterPro" id="IPR033454">
    <property type="entry name" value="RecG_wedge"/>
</dbReference>
<evidence type="ECO:0000256" key="7">
    <source>
        <dbReference type="ARBA" id="ARBA00022840"/>
    </source>
</evidence>
<dbReference type="GO" id="GO:0005524">
    <property type="term" value="F:ATP binding"/>
    <property type="evidence" value="ECO:0007669"/>
    <property type="project" value="UniProtKB-KW"/>
</dbReference>
<dbReference type="PROSITE" id="PS51192">
    <property type="entry name" value="HELICASE_ATP_BIND_1"/>
    <property type="match status" value="1"/>
</dbReference>
<dbReference type="InterPro" id="IPR012340">
    <property type="entry name" value="NA-bd_OB-fold"/>
</dbReference>
<dbReference type="Proteomes" id="UP000270261">
    <property type="component" value="Unassembled WGS sequence"/>
</dbReference>
<dbReference type="Pfam" id="PF00271">
    <property type="entry name" value="Helicase_C"/>
    <property type="match status" value="1"/>
</dbReference>
<dbReference type="InterPro" id="IPR047112">
    <property type="entry name" value="RecG/Mfd"/>
</dbReference>
<evidence type="ECO:0000259" key="19">
    <source>
        <dbReference type="PROSITE" id="PS51194"/>
    </source>
</evidence>
<feature type="compositionally biased region" description="Pro residues" evidence="17">
    <location>
        <begin position="214"/>
        <end position="223"/>
    </location>
</feature>
<dbReference type="GO" id="GO:0006310">
    <property type="term" value="P:DNA recombination"/>
    <property type="evidence" value="ECO:0007669"/>
    <property type="project" value="UniProtKB-KW"/>
</dbReference>
<feature type="domain" description="Helicase C-terminal" evidence="19">
    <location>
        <begin position="624"/>
        <end position="770"/>
    </location>
</feature>
<evidence type="ECO:0000313" key="21">
    <source>
        <dbReference type="Proteomes" id="UP000270261"/>
    </source>
</evidence>
<evidence type="ECO:0000256" key="16">
    <source>
        <dbReference type="ARBA" id="ARBA00049819"/>
    </source>
</evidence>
<keyword evidence="6 20" id="KW-0347">Helicase</keyword>
<keyword evidence="21" id="KW-1185">Reference proteome</keyword>
<dbReference type="Gene3D" id="3.40.50.300">
    <property type="entry name" value="P-loop containing nucleotide triphosphate hydrolases"/>
    <property type="match status" value="3"/>
</dbReference>
<evidence type="ECO:0000256" key="3">
    <source>
        <dbReference type="ARBA" id="ARBA00022741"/>
    </source>
</evidence>
<dbReference type="Pfam" id="PF19833">
    <property type="entry name" value="RecG_dom3_C"/>
    <property type="match status" value="1"/>
</dbReference>
<dbReference type="PANTHER" id="PTHR47964">
    <property type="entry name" value="ATP-DEPENDENT DNA HELICASE HOMOLOG RECG, CHLOROPLASTIC"/>
    <property type="match status" value="1"/>
</dbReference>
<evidence type="ECO:0000256" key="2">
    <source>
        <dbReference type="ARBA" id="ARBA00017846"/>
    </source>
</evidence>
<dbReference type="PROSITE" id="PS51194">
    <property type="entry name" value="HELICASE_CTER"/>
    <property type="match status" value="1"/>
</dbReference>
<dbReference type="Gene3D" id="2.40.50.140">
    <property type="entry name" value="Nucleic acid-binding proteins"/>
    <property type="match status" value="1"/>
</dbReference>
<keyword evidence="3" id="KW-0547">Nucleotide-binding</keyword>
<evidence type="ECO:0000256" key="10">
    <source>
        <dbReference type="ARBA" id="ARBA00023204"/>
    </source>
</evidence>
<comment type="catalytic activity">
    <reaction evidence="12">
        <text>Couples ATP hydrolysis with the unwinding of duplex DNA by translocating in the 3'-5' direction.</text>
        <dbReference type="EC" id="5.6.2.4"/>
    </reaction>
</comment>
<protein>
    <recommendedName>
        <fullName evidence="2">ATP-dependent DNA helicase RecG</fullName>
        <ecNumber evidence="13">5.6.2.4</ecNumber>
    </recommendedName>
    <alternativeName>
        <fullName evidence="15">DNA branch migration protein RecG</fullName>
    </alternativeName>
    <alternativeName>
        <fullName evidence="16">Probable DNA 3'-5' helicase RecG</fullName>
    </alternativeName>
</protein>
<dbReference type="InterPro" id="IPR011545">
    <property type="entry name" value="DEAD/DEAH_box_helicase_dom"/>
</dbReference>
<keyword evidence="9" id="KW-0233">DNA recombination</keyword>
<dbReference type="InterPro" id="IPR014001">
    <property type="entry name" value="Helicase_ATP-bd"/>
</dbReference>
<keyword evidence="11" id="KW-0413">Isomerase</keyword>
<comment type="similarity">
    <text evidence="1">Belongs to the helicase family. RecG subfamily.</text>
</comment>
<reference evidence="20 21" key="1">
    <citation type="submission" date="2018-11" db="EMBL/GenBank/DDBJ databases">
        <title>Genome sequencing of Lautropia sp. KCOM 2505 (= ChDC F240).</title>
        <authorList>
            <person name="Kook J.-K."/>
            <person name="Park S.-N."/>
            <person name="Lim Y.K."/>
        </authorList>
    </citation>
    <scope>NUCLEOTIDE SEQUENCE [LARGE SCALE GENOMIC DNA]</scope>
    <source>
        <strain evidence="20 21">KCOM 2505</strain>
    </source>
</reference>
<feature type="domain" description="Helicase ATP-binding" evidence="18">
    <location>
        <begin position="366"/>
        <end position="591"/>
    </location>
</feature>
<evidence type="ECO:0000256" key="14">
    <source>
        <dbReference type="ARBA" id="ARBA00048988"/>
    </source>
</evidence>
<dbReference type="Pfam" id="PF17191">
    <property type="entry name" value="RecG_wedge"/>
    <property type="match status" value="1"/>
</dbReference>
<comment type="catalytic activity">
    <reaction evidence="14">
        <text>ATP + H2O = ADP + phosphate + H(+)</text>
        <dbReference type="Rhea" id="RHEA:13065"/>
        <dbReference type="ChEBI" id="CHEBI:15377"/>
        <dbReference type="ChEBI" id="CHEBI:15378"/>
        <dbReference type="ChEBI" id="CHEBI:30616"/>
        <dbReference type="ChEBI" id="CHEBI:43474"/>
        <dbReference type="ChEBI" id="CHEBI:456216"/>
        <dbReference type="EC" id="5.6.2.4"/>
    </reaction>
</comment>
<dbReference type="GO" id="GO:0006281">
    <property type="term" value="P:DNA repair"/>
    <property type="evidence" value="ECO:0007669"/>
    <property type="project" value="UniProtKB-KW"/>
</dbReference>
<keyword evidence="4" id="KW-0227">DNA damage</keyword>
<dbReference type="EMBL" id="RRUE01000001">
    <property type="protein sequence ID" value="RRN46039.1"/>
    <property type="molecule type" value="Genomic_DNA"/>
</dbReference>
<dbReference type="InterPro" id="IPR045562">
    <property type="entry name" value="RecG_dom3_C"/>
</dbReference>
<evidence type="ECO:0000256" key="11">
    <source>
        <dbReference type="ARBA" id="ARBA00023235"/>
    </source>
</evidence>
<dbReference type="SMART" id="SM00490">
    <property type="entry name" value="HELICc"/>
    <property type="match status" value="1"/>
</dbReference>
<evidence type="ECO:0000256" key="12">
    <source>
        <dbReference type="ARBA" id="ARBA00034617"/>
    </source>
</evidence>
<proteinExistence type="inferred from homology"/>
<gene>
    <name evidence="20" type="ORF">EHV23_02135</name>
</gene>